<evidence type="ECO:0000313" key="1">
    <source>
        <dbReference type="EMBL" id="PNH04721.1"/>
    </source>
</evidence>
<proteinExistence type="predicted"/>
<name>A0A2J7ZWR2_9CHLO</name>
<organism evidence="1 2">
    <name type="scientific">Tetrabaena socialis</name>
    <dbReference type="NCBI Taxonomy" id="47790"/>
    <lineage>
        <taxon>Eukaryota</taxon>
        <taxon>Viridiplantae</taxon>
        <taxon>Chlorophyta</taxon>
        <taxon>core chlorophytes</taxon>
        <taxon>Chlorophyceae</taxon>
        <taxon>CS clade</taxon>
        <taxon>Chlamydomonadales</taxon>
        <taxon>Tetrabaenaceae</taxon>
        <taxon>Tetrabaena</taxon>
    </lineage>
</organism>
<sequence length="53" mass="6299">MWRHHLSADEAFRRVHRVRPWVAPNPGFRQQLERFEGIGGVGCWGHVRQGHQR</sequence>
<evidence type="ECO:0000313" key="2">
    <source>
        <dbReference type="Proteomes" id="UP000236333"/>
    </source>
</evidence>
<dbReference type="AlphaFoldDB" id="A0A2J7ZWR2"/>
<dbReference type="OrthoDB" id="10252009at2759"/>
<gene>
    <name evidence="1" type="ORF">TSOC_009041</name>
</gene>
<reference evidence="1 2" key="1">
    <citation type="journal article" date="2017" name="Mol. Biol. Evol.">
        <title>The 4-celled Tetrabaena socialis nuclear genome reveals the essential components for genetic control of cell number at the origin of multicellularity in the volvocine lineage.</title>
        <authorList>
            <person name="Featherston J."/>
            <person name="Arakaki Y."/>
            <person name="Hanschen E.R."/>
            <person name="Ferris P.J."/>
            <person name="Michod R.E."/>
            <person name="Olson B.J.S.C."/>
            <person name="Nozaki H."/>
            <person name="Durand P.M."/>
        </authorList>
    </citation>
    <scope>NUCLEOTIDE SEQUENCE [LARGE SCALE GENOMIC DNA]</scope>
    <source>
        <strain evidence="1 2">NIES-571</strain>
    </source>
</reference>
<comment type="caution">
    <text evidence="1">The sequence shown here is derived from an EMBL/GenBank/DDBJ whole genome shotgun (WGS) entry which is preliminary data.</text>
</comment>
<dbReference type="InterPro" id="IPR029021">
    <property type="entry name" value="Prot-tyrosine_phosphatase-like"/>
</dbReference>
<dbReference type="Proteomes" id="UP000236333">
    <property type="component" value="Unassembled WGS sequence"/>
</dbReference>
<accession>A0A2J7ZWR2</accession>
<dbReference type="Gene3D" id="3.90.190.10">
    <property type="entry name" value="Protein tyrosine phosphatase superfamily"/>
    <property type="match status" value="1"/>
</dbReference>
<protein>
    <submittedName>
        <fullName evidence="1">Uncharacterized protein</fullName>
    </submittedName>
</protein>
<dbReference type="SUPFAM" id="SSF52799">
    <property type="entry name" value="(Phosphotyrosine protein) phosphatases II"/>
    <property type="match status" value="1"/>
</dbReference>
<keyword evidence="2" id="KW-1185">Reference proteome</keyword>
<dbReference type="EMBL" id="PGGS01000364">
    <property type="protein sequence ID" value="PNH04721.1"/>
    <property type="molecule type" value="Genomic_DNA"/>
</dbReference>